<dbReference type="NCBIfam" id="TIGR01845">
    <property type="entry name" value="outer_NodT"/>
    <property type="match status" value="1"/>
</dbReference>
<keyword evidence="3 9" id="KW-1134">Transmembrane beta strand</keyword>
<dbReference type="PROSITE" id="PS51257">
    <property type="entry name" value="PROKAR_LIPOPROTEIN"/>
    <property type="match status" value="1"/>
</dbReference>
<dbReference type="SUPFAM" id="SSF56954">
    <property type="entry name" value="Outer membrane efflux proteins (OEP)"/>
    <property type="match status" value="1"/>
</dbReference>
<evidence type="ECO:0000256" key="4">
    <source>
        <dbReference type="ARBA" id="ARBA00022692"/>
    </source>
</evidence>
<accession>A0A3S4YGE4</accession>
<dbReference type="PANTHER" id="PTHR30203:SF20">
    <property type="entry name" value="MULTIDRUG RESISTANCE OUTER MEMBRANE PROTEIN MDTP-RELATED"/>
    <property type="match status" value="1"/>
</dbReference>
<evidence type="ECO:0000313" key="11">
    <source>
        <dbReference type="EMBL" id="VEJ20599.1"/>
    </source>
</evidence>
<dbReference type="PANTHER" id="PTHR30203">
    <property type="entry name" value="OUTER MEMBRANE CATION EFFLUX PROTEIN"/>
    <property type="match status" value="1"/>
</dbReference>
<dbReference type="EMBL" id="LR134516">
    <property type="protein sequence ID" value="VEJ20599.1"/>
    <property type="molecule type" value="Genomic_DNA"/>
</dbReference>
<reference evidence="11 12" key="1">
    <citation type="submission" date="2018-12" db="EMBL/GenBank/DDBJ databases">
        <authorList>
            <consortium name="Pathogen Informatics"/>
        </authorList>
    </citation>
    <scope>NUCLEOTIDE SEQUENCE [LARGE SCALE GENOMIC DNA]</scope>
    <source>
        <strain evidence="11 12">NCTC12227</strain>
    </source>
</reference>
<evidence type="ECO:0000256" key="10">
    <source>
        <dbReference type="SAM" id="Coils"/>
    </source>
</evidence>
<feature type="chain" id="PRO_5018378016" evidence="9">
    <location>
        <begin position="23"/>
        <end position="465"/>
    </location>
</feature>
<comment type="similarity">
    <text evidence="2 9">Belongs to the outer membrane factor (OMF) (TC 1.B.17) family.</text>
</comment>
<comment type="subcellular location">
    <subcellularLocation>
        <location evidence="9">Cell membrane</location>
        <topology evidence="9">Lipid-anchor</topology>
    </subcellularLocation>
    <subcellularLocation>
        <location evidence="1">Membrane</location>
    </subcellularLocation>
</comment>
<dbReference type="GO" id="GO:0005886">
    <property type="term" value="C:plasma membrane"/>
    <property type="evidence" value="ECO:0007669"/>
    <property type="project" value="UniProtKB-SubCell"/>
</dbReference>
<protein>
    <submittedName>
        <fullName evidence="11">Outer membrane efflux protein</fullName>
    </submittedName>
</protein>
<keyword evidence="10" id="KW-0175">Coiled coil</keyword>
<sequence>MKFKFIVRRLSILTLCTLGACAPFGKQAPLEVPTAYSLPEGRSTQIAQAAWWEQLRDPNLNALVKEALQISPKLRIVKARLDQAEAELGVAQGSSKMQVSLIAQGVGIYANSKPVANQGDTDHILLTAHTALQNRWVFDFWGKNRSRIASALGRRKAIAYEAAQLRIELANAVAAQYFAWQAVVGQQKIIRQRIDIAKDSEKLLMRRVQAKILPVSAVYQSELIQQQLQIELLQLERIEKSVRYSLAALVGKTPNALADKQPGLVSSVPRLAVGNVRADLLGSRPDIAAQRSLLQAKFHNIQEAKAQFYPNIELKLLVGLAHIDAFDVVKAKSSAVVGISPALRLPIFQSRVLQSQLAVRNAQYNEQVAIYDQTVLNAMRSAADAINDYQNLQQQVAFQERIVNTAQKVEVATLRRMRAGLDNGLTHLQKRDETLKLKMKAVQTKADLAIAWSNVHAQLGGGFKM</sequence>
<keyword evidence="8 9" id="KW-0449">Lipoprotein</keyword>
<feature type="signal peptide" evidence="9">
    <location>
        <begin position="1"/>
        <end position="22"/>
    </location>
</feature>
<proteinExistence type="inferred from homology"/>
<dbReference type="Pfam" id="PF02321">
    <property type="entry name" value="OEP"/>
    <property type="match status" value="2"/>
</dbReference>
<evidence type="ECO:0000256" key="2">
    <source>
        <dbReference type="ARBA" id="ARBA00007613"/>
    </source>
</evidence>
<dbReference type="GO" id="GO:0015562">
    <property type="term" value="F:efflux transmembrane transporter activity"/>
    <property type="evidence" value="ECO:0007669"/>
    <property type="project" value="InterPro"/>
</dbReference>
<keyword evidence="5 9" id="KW-0732">Signal</keyword>
<keyword evidence="6 9" id="KW-0472">Membrane</keyword>
<keyword evidence="4 9" id="KW-0812">Transmembrane</keyword>
<dbReference type="Gene3D" id="2.20.200.10">
    <property type="entry name" value="Outer membrane efflux proteins (OEP)"/>
    <property type="match status" value="1"/>
</dbReference>
<evidence type="ECO:0000256" key="9">
    <source>
        <dbReference type="RuleBase" id="RU362097"/>
    </source>
</evidence>
<name>A0A3S4YGE4_9NEIS</name>
<evidence type="ECO:0000256" key="7">
    <source>
        <dbReference type="ARBA" id="ARBA00023139"/>
    </source>
</evidence>
<gene>
    <name evidence="11" type="primary">mtrE_2</name>
    <name evidence="11" type="ORF">NCTC12227_00308</name>
</gene>
<dbReference type="InterPro" id="IPR010131">
    <property type="entry name" value="MdtP/NodT-like"/>
</dbReference>
<evidence type="ECO:0000256" key="8">
    <source>
        <dbReference type="ARBA" id="ARBA00023288"/>
    </source>
</evidence>
<dbReference type="KEGG" id="nani:NCTC12227_00308"/>
<dbReference type="RefSeq" id="WP_126303873.1">
    <property type="nucleotide sequence ID" value="NZ_JBGNXI010000006.1"/>
</dbReference>
<dbReference type="InterPro" id="IPR003423">
    <property type="entry name" value="OMP_efflux"/>
</dbReference>
<evidence type="ECO:0000256" key="6">
    <source>
        <dbReference type="ARBA" id="ARBA00023136"/>
    </source>
</evidence>
<dbReference type="Gene3D" id="1.20.1600.10">
    <property type="entry name" value="Outer membrane efflux proteins (OEP)"/>
    <property type="match status" value="1"/>
</dbReference>
<evidence type="ECO:0000313" key="12">
    <source>
        <dbReference type="Proteomes" id="UP000268229"/>
    </source>
</evidence>
<keyword evidence="7 9" id="KW-0564">Palmitate</keyword>
<organism evidence="11 12">
    <name type="scientific">Neisseria animaloris</name>
    <dbReference type="NCBI Taxonomy" id="326522"/>
    <lineage>
        <taxon>Bacteria</taxon>
        <taxon>Pseudomonadati</taxon>
        <taxon>Pseudomonadota</taxon>
        <taxon>Betaproteobacteria</taxon>
        <taxon>Neisseriales</taxon>
        <taxon>Neisseriaceae</taxon>
        <taxon>Neisseria</taxon>
    </lineage>
</organism>
<dbReference type="STRING" id="326522.BWD08_01290"/>
<evidence type="ECO:0000256" key="5">
    <source>
        <dbReference type="ARBA" id="ARBA00022729"/>
    </source>
</evidence>
<dbReference type="Proteomes" id="UP000268229">
    <property type="component" value="Chromosome"/>
</dbReference>
<feature type="coiled-coil region" evidence="10">
    <location>
        <begin position="375"/>
        <end position="409"/>
    </location>
</feature>
<evidence type="ECO:0000256" key="1">
    <source>
        <dbReference type="ARBA" id="ARBA00004370"/>
    </source>
</evidence>
<dbReference type="AlphaFoldDB" id="A0A3S4YGE4"/>
<keyword evidence="12" id="KW-1185">Reference proteome</keyword>
<dbReference type="OrthoDB" id="9770517at2"/>
<evidence type="ECO:0000256" key="3">
    <source>
        <dbReference type="ARBA" id="ARBA00022452"/>
    </source>
</evidence>